<dbReference type="InterPro" id="IPR023214">
    <property type="entry name" value="HAD_sf"/>
</dbReference>
<evidence type="ECO:0000256" key="2">
    <source>
        <dbReference type="ARBA" id="ARBA00022490"/>
    </source>
</evidence>
<dbReference type="InterPro" id="IPR036412">
    <property type="entry name" value="HAD-like_sf"/>
</dbReference>
<proteinExistence type="inferred from homology"/>
<dbReference type="InterPro" id="IPR006543">
    <property type="entry name" value="Histidinol-phos"/>
</dbReference>
<evidence type="ECO:0000256" key="1">
    <source>
        <dbReference type="ARBA" id="ARBA00004496"/>
    </source>
</evidence>
<dbReference type="NCBIfam" id="NF006506">
    <property type="entry name" value="PRK08942.1"/>
    <property type="match status" value="1"/>
</dbReference>
<comment type="similarity">
    <text evidence="7">Belongs to the gmhB family.</text>
</comment>
<comment type="subcellular location">
    <subcellularLocation>
        <location evidence="1 7">Cytoplasm</location>
    </subcellularLocation>
</comment>
<keyword evidence="2 7" id="KW-0963">Cytoplasm</keyword>
<organism evidence="8 9">
    <name type="scientific">Caldimonas aquatica</name>
    <dbReference type="NCBI Taxonomy" id="376175"/>
    <lineage>
        <taxon>Bacteria</taxon>
        <taxon>Pseudomonadati</taxon>
        <taxon>Pseudomonadota</taxon>
        <taxon>Betaproteobacteria</taxon>
        <taxon>Burkholderiales</taxon>
        <taxon>Sphaerotilaceae</taxon>
        <taxon>Caldimonas</taxon>
    </lineage>
</organism>
<keyword evidence="4 7" id="KW-0378">Hydrolase</keyword>
<dbReference type="EMBL" id="CP110257">
    <property type="protein sequence ID" value="UZD54516.1"/>
    <property type="molecule type" value="Genomic_DNA"/>
</dbReference>
<dbReference type="NCBIfam" id="TIGR01662">
    <property type="entry name" value="HAD-SF-IIIA"/>
    <property type="match status" value="1"/>
</dbReference>
<gene>
    <name evidence="8" type="primary">gmhB</name>
    <name evidence="8" type="ORF">OMP39_12735</name>
</gene>
<dbReference type="EC" id="3.1.3.-" evidence="7"/>
<evidence type="ECO:0000256" key="6">
    <source>
        <dbReference type="ARBA" id="ARBA00031828"/>
    </source>
</evidence>
<dbReference type="PANTHER" id="PTHR42891:SF1">
    <property type="entry name" value="D-GLYCERO-BETA-D-MANNO-HEPTOSE-1,7-BISPHOSPHATE 7-PHOSPHATASE"/>
    <property type="match status" value="1"/>
</dbReference>
<evidence type="ECO:0000256" key="7">
    <source>
        <dbReference type="PIRNR" id="PIRNR004682"/>
    </source>
</evidence>
<dbReference type="InterPro" id="IPR006549">
    <property type="entry name" value="HAD-SF_hydro_IIIA"/>
</dbReference>
<sequence>MKLLILDRDGTINEDRDDYVKSPEEWVPVPGAIEAMARLFHAGWTLVVATNQSGLARGYFDLPTLEAMHEKMQCLLAAHGARVDAVFYCPHGPEEGCDCRKPRPGLFHRIASHYGVDLAGVPVVGDTLRDLQAGAAAGCEPHLVRTGKAASLDAAGLAELVQRVPGTRVHADLGAFADHLLGAASSAASTRALP</sequence>
<dbReference type="PIRSF" id="PIRSF004682">
    <property type="entry name" value="GmhB"/>
    <property type="match status" value="1"/>
</dbReference>
<name>A0ABY6MR80_9BURK</name>
<reference evidence="8" key="1">
    <citation type="submission" date="2022-10" db="EMBL/GenBank/DDBJ databases">
        <title>Complete genome sequence of Schlegelella aquatica LMG 23380.</title>
        <authorList>
            <person name="Musilova J."/>
            <person name="Kourilova X."/>
            <person name="Bezdicek M."/>
            <person name="Hermankova K."/>
            <person name="Obruca S."/>
            <person name="Sedlar K."/>
        </authorList>
    </citation>
    <scope>NUCLEOTIDE SEQUENCE</scope>
    <source>
        <strain evidence="8">LMG 23380</strain>
    </source>
</reference>
<evidence type="ECO:0000256" key="5">
    <source>
        <dbReference type="ARBA" id="ARBA00023277"/>
    </source>
</evidence>
<dbReference type="Gene3D" id="3.40.50.1000">
    <property type="entry name" value="HAD superfamily/HAD-like"/>
    <property type="match status" value="1"/>
</dbReference>
<keyword evidence="5 7" id="KW-0119">Carbohydrate metabolism</keyword>
<dbReference type="Proteomes" id="UP001163266">
    <property type="component" value="Chromosome"/>
</dbReference>
<accession>A0ABY6MR80</accession>
<dbReference type="RefSeq" id="WP_264892084.1">
    <property type="nucleotide sequence ID" value="NZ_CP110257.1"/>
</dbReference>
<dbReference type="NCBIfam" id="TIGR01656">
    <property type="entry name" value="Histidinol-ppas"/>
    <property type="match status" value="1"/>
</dbReference>
<dbReference type="CDD" id="cd07503">
    <property type="entry name" value="HAD_HisB-N"/>
    <property type="match status" value="1"/>
</dbReference>
<evidence type="ECO:0000256" key="3">
    <source>
        <dbReference type="ARBA" id="ARBA00022723"/>
    </source>
</evidence>
<dbReference type="SUPFAM" id="SSF56784">
    <property type="entry name" value="HAD-like"/>
    <property type="match status" value="1"/>
</dbReference>
<evidence type="ECO:0000256" key="4">
    <source>
        <dbReference type="ARBA" id="ARBA00022801"/>
    </source>
</evidence>
<dbReference type="Pfam" id="PF13242">
    <property type="entry name" value="Hydrolase_like"/>
    <property type="match status" value="1"/>
</dbReference>
<dbReference type="PANTHER" id="PTHR42891">
    <property type="entry name" value="D-GLYCERO-BETA-D-MANNO-HEPTOSE-1,7-BISPHOSPHATE 7-PHOSPHATASE"/>
    <property type="match status" value="1"/>
</dbReference>
<evidence type="ECO:0000313" key="9">
    <source>
        <dbReference type="Proteomes" id="UP001163266"/>
    </source>
</evidence>
<protein>
    <recommendedName>
        <fullName evidence="6 7">D,D-heptose 1,7-bisphosphate phosphatase</fullName>
        <ecNumber evidence="7">3.1.3.-</ecNumber>
    </recommendedName>
</protein>
<dbReference type="InterPro" id="IPR004446">
    <property type="entry name" value="Heptose_bisP_phosphatase"/>
</dbReference>
<evidence type="ECO:0000313" key="8">
    <source>
        <dbReference type="EMBL" id="UZD54516.1"/>
    </source>
</evidence>
<dbReference type="GO" id="GO:0034200">
    <property type="term" value="F:D-glycero-beta-D-manno-heptose 1,7-bisphosphate 7-phosphatase activity"/>
    <property type="evidence" value="ECO:0007669"/>
    <property type="project" value="UniProtKB-EC"/>
</dbReference>
<keyword evidence="9" id="KW-1185">Reference proteome</keyword>
<keyword evidence="3" id="KW-0479">Metal-binding</keyword>